<accession>A0A4P6K4K4</accession>
<dbReference type="Gene3D" id="2.60.120.10">
    <property type="entry name" value="Jelly Rolls"/>
    <property type="match status" value="1"/>
</dbReference>
<evidence type="ECO:0000313" key="3">
    <source>
        <dbReference type="EMBL" id="QBD82892.1"/>
    </source>
</evidence>
<dbReference type="AlphaFoldDB" id="A0A4P6K4K4"/>
<evidence type="ECO:0000259" key="2">
    <source>
        <dbReference type="Pfam" id="PF07883"/>
    </source>
</evidence>
<reference evidence="3 4" key="1">
    <citation type="submission" date="2019-01" db="EMBL/GenBank/DDBJ databases">
        <title>Ktedonosporobacter rubrisoli SCAWS-G2.</title>
        <authorList>
            <person name="Huang Y."/>
            <person name="Yan B."/>
        </authorList>
    </citation>
    <scope>NUCLEOTIDE SEQUENCE [LARGE SCALE GENOMIC DNA]</scope>
    <source>
        <strain evidence="3 4">SCAWS-G2</strain>
    </source>
</reference>
<dbReference type="KEGG" id="kbs:EPA93_45800"/>
<dbReference type="PANTHER" id="PTHR35848:SF6">
    <property type="entry name" value="CUPIN TYPE-2 DOMAIN-CONTAINING PROTEIN"/>
    <property type="match status" value="1"/>
</dbReference>
<name>A0A4P6K4K4_KTERU</name>
<gene>
    <name evidence="3" type="ORF">EPA93_45800</name>
</gene>
<dbReference type="SUPFAM" id="SSF51182">
    <property type="entry name" value="RmlC-like cupins"/>
    <property type="match status" value="1"/>
</dbReference>
<dbReference type="OrthoDB" id="122936at2"/>
<organism evidence="3 4">
    <name type="scientific">Ktedonosporobacter rubrisoli</name>
    <dbReference type="NCBI Taxonomy" id="2509675"/>
    <lineage>
        <taxon>Bacteria</taxon>
        <taxon>Bacillati</taxon>
        <taxon>Chloroflexota</taxon>
        <taxon>Ktedonobacteria</taxon>
        <taxon>Ktedonobacterales</taxon>
        <taxon>Ktedonosporobacteraceae</taxon>
        <taxon>Ktedonosporobacter</taxon>
    </lineage>
</organism>
<dbReference type="GO" id="GO:0046872">
    <property type="term" value="F:metal ion binding"/>
    <property type="evidence" value="ECO:0007669"/>
    <property type="project" value="UniProtKB-KW"/>
</dbReference>
<sequence>MNCIILHRDELPYERNSYLFQGYQYGDTNITFLWLDMPPGTGPELHKHPYEEVFVVQEGQVTFTINSTTLVAEAGHIVIVPQGTPHKFINSGNGPLKQIDIHLSPKFIIEYLEEPLAGP</sequence>
<dbReference type="InterPro" id="IPR051610">
    <property type="entry name" value="GPI/OXD"/>
</dbReference>
<protein>
    <submittedName>
        <fullName evidence="3">Cupin domain-containing protein</fullName>
    </submittedName>
</protein>
<dbReference type="PANTHER" id="PTHR35848">
    <property type="entry name" value="OXALATE-BINDING PROTEIN"/>
    <property type="match status" value="1"/>
</dbReference>
<dbReference type="EMBL" id="CP035758">
    <property type="protein sequence ID" value="QBD82892.1"/>
    <property type="molecule type" value="Genomic_DNA"/>
</dbReference>
<evidence type="ECO:0000256" key="1">
    <source>
        <dbReference type="ARBA" id="ARBA00022723"/>
    </source>
</evidence>
<keyword evidence="1" id="KW-0479">Metal-binding</keyword>
<dbReference type="InterPro" id="IPR014710">
    <property type="entry name" value="RmlC-like_jellyroll"/>
</dbReference>
<dbReference type="InterPro" id="IPR013096">
    <property type="entry name" value="Cupin_2"/>
</dbReference>
<dbReference type="Pfam" id="PF07883">
    <property type="entry name" value="Cupin_2"/>
    <property type="match status" value="1"/>
</dbReference>
<dbReference type="Proteomes" id="UP000290365">
    <property type="component" value="Chromosome"/>
</dbReference>
<dbReference type="InterPro" id="IPR011051">
    <property type="entry name" value="RmlC_Cupin_sf"/>
</dbReference>
<keyword evidence="4" id="KW-1185">Reference proteome</keyword>
<proteinExistence type="predicted"/>
<feature type="domain" description="Cupin type-2" evidence="2">
    <location>
        <begin position="35"/>
        <end position="101"/>
    </location>
</feature>
<dbReference type="RefSeq" id="WP_129893961.1">
    <property type="nucleotide sequence ID" value="NZ_CP035758.1"/>
</dbReference>
<evidence type="ECO:0000313" key="4">
    <source>
        <dbReference type="Proteomes" id="UP000290365"/>
    </source>
</evidence>